<feature type="transmembrane region" description="Helical" evidence="9">
    <location>
        <begin position="466"/>
        <end position="486"/>
    </location>
</feature>
<dbReference type="GO" id="GO:0016887">
    <property type="term" value="F:ATP hydrolysis activity"/>
    <property type="evidence" value="ECO:0007669"/>
    <property type="project" value="InterPro"/>
</dbReference>
<dbReference type="SUPFAM" id="SSF90123">
    <property type="entry name" value="ABC transporter transmembrane region"/>
    <property type="match status" value="1"/>
</dbReference>
<dbReference type="EC" id="3.6.3.44" evidence="12"/>
<dbReference type="PANTHER" id="PTHR24221:SF654">
    <property type="entry name" value="ATP-BINDING CASSETTE SUB-FAMILY B MEMBER 6"/>
    <property type="match status" value="1"/>
</dbReference>
<evidence type="ECO:0000313" key="12">
    <source>
        <dbReference type="EMBL" id="STX39482.1"/>
    </source>
</evidence>
<dbReference type="RefSeq" id="WP_115175931.1">
    <property type="nucleotide sequence ID" value="NZ_UGNY01000001.1"/>
</dbReference>
<dbReference type="Gene3D" id="1.20.1560.10">
    <property type="entry name" value="ABC transporter type 1, transmembrane domain"/>
    <property type="match status" value="1"/>
</dbReference>
<evidence type="ECO:0000256" key="1">
    <source>
        <dbReference type="ARBA" id="ARBA00004651"/>
    </source>
</evidence>
<dbReference type="GO" id="GO:0005524">
    <property type="term" value="F:ATP binding"/>
    <property type="evidence" value="ECO:0007669"/>
    <property type="project" value="UniProtKB-KW"/>
</dbReference>
<feature type="transmembrane region" description="Helical" evidence="9">
    <location>
        <begin position="582"/>
        <end position="606"/>
    </location>
</feature>
<dbReference type="GO" id="GO:0034040">
    <property type="term" value="F:ATPase-coupled lipid transmembrane transporter activity"/>
    <property type="evidence" value="ECO:0007669"/>
    <property type="project" value="TreeGrafter"/>
</dbReference>
<evidence type="ECO:0000256" key="8">
    <source>
        <dbReference type="ARBA" id="ARBA00023136"/>
    </source>
</evidence>
<dbReference type="SUPFAM" id="SSF52540">
    <property type="entry name" value="P-loop containing nucleoside triphosphate hydrolases"/>
    <property type="match status" value="1"/>
</dbReference>
<dbReference type="PANTHER" id="PTHR24221">
    <property type="entry name" value="ATP-BINDING CASSETTE SUB-FAMILY B"/>
    <property type="match status" value="1"/>
</dbReference>
<feature type="transmembrane region" description="Helical" evidence="9">
    <location>
        <begin position="437"/>
        <end position="460"/>
    </location>
</feature>
<dbReference type="InterPro" id="IPR039421">
    <property type="entry name" value="Type_1_exporter"/>
</dbReference>
<evidence type="ECO:0000256" key="7">
    <source>
        <dbReference type="ARBA" id="ARBA00022989"/>
    </source>
</evidence>
<dbReference type="PROSITE" id="PS50929">
    <property type="entry name" value="ABC_TM1F"/>
    <property type="match status" value="1"/>
</dbReference>
<dbReference type="CDD" id="cd07346">
    <property type="entry name" value="ABC_6TM_exporters"/>
    <property type="match status" value="1"/>
</dbReference>
<feature type="transmembrane region" description="Helical" evidence="9">
    <location>
        <begin position="545"/>
        <end position="570"/>
    </location>
</feature>
<dbReference type="EMBL" id="UGNY01000001">
    <property type="protein sequence ID" value="STX39482.1"/>
    <property type="molecule type" value="Genomic_DNA"/>
</dbReference>
<sequence length="875" mass="98025">MTGTSEKQDSFPREFDLLATDCHYEIISGSVDVFLIPTRGKECGKRYPLGHWKTGEILIGLHGGGKQENLQLLASCSGNATLKRLRWNALAKPSRLESLQQWKQHFITYLHQYKSDYAKEPSADIAAGPPDKLYDELLSFYQHIQPQLMATIKLARYQEAQRISERKKIENNVLKRAYIQMLSTLHNYSAIGKIGRSNTLTFCIQNAAQFYQIPLAEHITFTRIEEIASKTDMQTRQVRLSNKWWQAVTHPLLLKKENEEGFYLVIPKGARGSILIDPLKGLRKKLTLEDAELFSTEAWQIYSSLPQEKLKIRDLFSFAFQGCQRDLIRLVVVGSFAAILSLVTPWFTGILFEQVVPAGDKLQLHQIVWALVVAALAAGLFELVRAITVLRVGSKLNLNLEIAIWDRLIRLPVTFFQQFTTGDLAQRAMATSRVRQIMAGVVISSLLSGIFSLFSIALLFYYDVKLALIAIFLILFVCVYTLFISIKQLFHYKAIASLGGELSGIVIQLLGGIGKIQTSGREKTAFSLWAIKNSQIKKETYKSNWYNALLSSLNALCLTILYVIIFAQFVSREHPPSLGVFLAFNAALGQFTASMLAMTDAISTVINSIPIMKRVKPIIENIPEIYAGKLDPGMLQGKLEVDHLRFSYSSKEQTVVKDVSFIIEPGQYIAITGPSGSGKSTLLRLLLGFEKPVQGNIFFDDHDIKQLNIQRVREQCGVVLQNSILVSGTLFDNIVGSAPLTQEDAWHAAEMAGLADDIRKMPMGMHTIVSERGGTLSGGQRQRVLIARALARKPRILFFDEATSSLDNLTQAVVIESLERLKATRLVIAHRLTTIEKADLILVMNQGEIIQLGTYAELMQQDGLFQSMAKRQLFT</sequence>
<name>A0A378IX45_9GAMM</name>
<dbReference type="Pfam" id="PF00005">
    <property type="entry name" value="ABC_tran"/>
    <property type="match status" value="1"/>
</dbReference>
<keyword evidence="8 9" id="KW-0472">Membrane</keyword>
<keyword evidence="5" id="KW-0547">Nucleotide-binding</keyword>
<keyword evidence="12" id="KW-0378">Hydrolase</keyword>
<evidence type="ECO:0000313" key="13">
    <source>
        <dbReference type="Proteomes" id="UP000254033"/>
    </source>
</evidence>
<feature type="transmembrane region" description="Helical" evidence="9">
    <location>
        <begin position="327"/>
        <end position="347"/>
    </location>
</feature>
<dbReference type="Pfam" id="PF00664">
    <property type="entry name" value="ABC_membrane"/>
    <property type="match status" value="1"/>
</dbReference>
<evidence type="ECO:0000256" key="6">
    <source>
        <dbReference type="ARBA" id="ARBA00022840"/>
    </source>
</evidence>
<dbReference type="Proteomes" id="UP000254033">
    <property type="component" value="Unassembled WGS sequence"/>
</dbReference>
<accession>A0A378IX45</accession>
<dbReference type="InterPro" id="IPR003439">
    <property type="entry name" value="ABC_transporter-like_ATP-bd"/>
</dbReference>
<dbReference type="Gene3D" id="3.40.50.300">
    <property type="entry name" value="P-loop containing nucleotide triphosphate hydrolases"/>
    <property type="match status" value="1"/>
</dbReference>
<dbReference type="FunFam" id="3.40.50.300:FF:000299">
    <property type="entry name" value="ABC transporter ATP-binding protein/permease"/>
    <property type="match status" value="1"/>
</dbReference>
<evidence type="ECO:0000256" key="2">
    <source>
        <dbReference type="ARBA" id="ARBA00022448"/>
    </source>
</evidence>
<dbReference type="PROSITE" id="PS00211">
    <property type="entry name" value="ABC_TRANSPORTER_1"/>
    <property type="match status" value="1"/>
</dbReference>
<dbReference type="GO" id="GO:0005886">
    <property type="term" value="C:plasma membrane"/>
    <property type="evidence" value="ECO:0007669"/>
    <property type="project" value="UniProtKB-SubCell"/>
</dbReference>
<proteinExistence type="predicted"/>
<organism evidence="12 13">
    <name type="scientific">Legionella feeleii</name>
    <dbReference type="NCBI Taxonomy" id="453"/>
    <lineage>
        <taxon>Bacteria</taxon>
        <taxon>Pseudomonadati</taxon>
        <taxon>Pseudomonadota</taxon>
        <taxon>Gammaproteobacteria</taxon>
        <taxon>Legionellales</taxon>
        <taxon>Legionellaceae</taxon>
        <taxon>Legionella</taxon>
    </lineage>
</organism>
<dbReference type="SMART" id="SM00382">
    <property type="entry name" value="AAA"/>
    <property type="match status" value="1"/>
</dbReference>
<dbReference type="AlphaFoldDB" id="A0A378IX45"/>
<keyword evidence="4 9" id="KW-0812">Transmembrane</keyword>
<comment type="subcellular location">
    <subcellularLocation>
        <location evidence="1">Cell membrane</location>
        <topology evidence="1">Multi-pass membrane protein</topology>
    </subcellularLocation>
</comment>
<protein>
    <submittedName>
        <fullName evidence="12">ABC transporter</fullName>
        <ecNumber evidence="12">3.6.3.44</ecNumber>
    </submittedName>
</protein>
<dbReference type="NCBIfam" id="TIGR03797">
    <property type="entry name" value="NHLM_micro_ABC2"/>
    <property type="match status" value="1"/>
</dbReference>
<evidence type="ECO:0000259" key="10">
    <source>
        <dbReference type="PROSITE" id="PS50893"/>
    </source>
</evidence>
<evidence type="ECO:0000256" key="9">
    <source>
        <dbReference type="SAM" id="Phobius"/>
    </source>
</evidence>
<dbReference type="InterPro" id="IPR036640">
    <property type="entry name" value="ABC1_TM_sf"/>
</dbReference>
<evidence type="ECO:0000256" key="3">
    <source>
        <dbReference type="ARBA" id="ARBA00022475"/>
    </source>
</evidence>
<keyword evidence="6" id="KW-0067">ATP-binding</keyword>
<dbReference type="InterPro" id="IPR022515">
    <property type="entry name" value="NHPM_micro_ABC2"/>
</dbReference>
<feature type="domain" description="ABC transmembrane type-1" evidence="11">
    <location>
        <begin position="330"/>
        <end position="607"/>
    </location>
</feature>
<dbReference type="InterPro" id="IPR017871">
    <property type="entry name" value="ABC_transporter-like_CS"/>
</dbReference>
<feature type="domain" description="ABC transporter" evidence="10">
    <location>
        <begin position="639"/>
        <end position="871"/>
    </location>
</feature>
<feature type="transmembrane region" description="Helical" evidence="9">
    <location>
        <begin position="367"/>
        <end position="387"/>
    </location>
</feature>
<dbReference type="InterPro" id="IPR027417">
    <property type="entry name" value="P-loop_NTPase"/>
</dbReference>
<evidence type="ECO:0000259" key="11">
    <source>
        <dbReference type="PROSITE" id="PS50929"/>
    </source>
</evidence>
<dbReference type="InterPro" id="IPR011527">
    <property type="entry name" value="ABC1_TM_dom"/>
</dbReference>
<gene>
    <name evidence="12" type="primary">hlyB_2</name>
    <name evidence="12" type="ORF">NCTC11978_02685</name>
</gene>
<keyword evidence="7 9" id="KW-1133">Transmembrane helix</keyword>
<keyword evidence="3" id="KW-1003">Cell membrane</keyword>
<dbReference type="GO" id="GO:0140359">
    <property type="term" value="F:ABC-type transporter activity"/>
    <property type="evidence" value="ECO:0007669"/>
    <property type="project" value="InterPro"/>
</dbReference>
<evidence type="ECO:0000256" key="5">
    <source>
        <dbReference type="ARBA" id="ARBA00022741"/>
    </source>
</evidence>
<keyword evidence="2" id="KW-0813">Transport</keyword>
<dbReference type="InterPro" id="IPR003593">
    <property type="entry name" value="AAA+_ATPase"/>
</dbReference>
<dbReference type="PROSITE" id="PS50893">
    <property type="entry name" value="ABC_TRANSPORTER_2"/>
    <property type="match status" value="1"/>
</dbReference>
<evidence type="ECO:0000256" key="4">
    <source>
        <dbReference type="ARBA" id="ARBA00022692"/>
    </source>
</evidence>
<reference evidence="12 13" key="1">
    <citation type="submission" date="2018-06" db="EMBL/GenBank/DDBJ databases">
        <authorList>
            <consortium name="Pathogen Informatics"/>
            <person name="Doyle S."/>
        </authorList>
    </citation>
    <scope>NUCLEOTIDE SEQUENCE [LARGE SCALE GENOMIC DNA]</scope>
    <source>
        <strain evidence="12 13">NCTC11978</strain>
    </source>
</reference>